<reference evidence="2 3" key="1">
    <citation type="submission" date="2019-06" db="EMBL/GenBank/DDBJ databases">
        <authorList>
            <person name="Palmer J.M."/>
        </authorList>
    </citation>
    <scope>NUCLEOTIDE SEQUENCE [LARGE SCALE GENOMIC DNA]</scope>
    <source>
        <strain evidence="2 3">TWF102</strain>
    </source>
</reference>
<dbReference type="PANTHER" id="PTHR39607">
    <property type="entry name" value="XANTHOCILLIN BIOSYNTHESIS CLUSTER TRANSCRIPTION FACTOR XANC-RELATED"/>
    <property type="match status" value="1"/>
</dbReference>
<name>A0A7C8N900_ORBOL</name>
<feature type="domain" description="BZIP" evidence="1">
    <location>
        <begin position="66"/>
        <end position="81"/>
    </location>
</feature>
<sequence length="295" mass="32309">MTGFKSSSSDFSKSPFGIQIPFCAMICYLSPQNSQSRPLSDGETNTGGIHEASDEDWTKITDLTERRRMQNRIAQRNFRRKQKFMKKNSKKCNSAILNQQAAGASNPVAHQTPILYSSNQRQSSKRHCQCGRSCFEIMGRPAFFVAPIASSHTQSEWAHMGTPSAENMIGSTLIPVYPLYETSGSGQQYVQYTSPASIGTDSPSLEGSIVENATSPSDFHDYNIGSNDLESIDDMSEYLDGLGSYPALEDNLDGLASRNPLLWWGPGWDPKAILFSGSEINGATSGFNDNSARTA</sequence>
<organism evidence="2 3">
    <name type="scientific">Orbilia oligospora</name>
    <name type="common">Nematode-trapping fungus</name>
    <name type="synonym">Arthrobotrys oligospora</name>
    <dbReference type="NCBI Taxonomy" id="2813651"/>
    <lineage>
        <taxon>Eukaryota</taxon>
        <taxon>Fungi</taxon>
        <taxon>Dikarya</taxon>
        <taxon>Ascomycota</taxon>
        <taxon>Pezizomycotina</taxon>
        <taxon>Orbiliomycetes</taxon>
        <taxon>Orbiliales</taxon>
        <taxon>Orbiliaceae</taxon>
        <taxon>Orbilia</taxon>
    </lineage>
</organism>
<evidence type="ECO:0000259" key="1">
    <source>
        <dbReference type="PROSITE" id="PS00036"/>
    </source>
</evidence>
<dbReference type="PANTHER" id="PTHR39607:SF2">
    <property type="entry name" value="BZIP DOMAIN-CONTAINING PROTEIN"/>
    <property type="match status" value="1"/>
</dbReference>
<evidence type="ECO:0000313" key="3">
    <source>
        <dbReference type="Proteomes" id="UP000475325"/>
    </source>
</evidence>
<dbReference type="InterPro" id="IPR052635">
    <property type="entry name" value="Sec_Metab_Biosynth_Reg"/>
</dbReference>
<dbReference type="EMBL" id="WIQW01000057">
    <property type="protein sequence ID" value="KAF3091316.1"/>
    <property type="molecule type" value="Genomic_DNA"/>
</dbReference>
<gene>
    <name evidence="2" type="ORF">TWF102_008864</name>
</gene>
<comment type="caution">
    <text evidence="2">The sequence shown here is derived from an EMBL/GenBank/DDBJ whole genome shotgun (WGS) entry which is preliminary data.</text>
</comment>
<dbReference type="CDD" id="cd14688">
    <property type="entry name" value="bZIP_YAP"/>
    <property type="match status" value="1"/>
</dbReference>
<accession>A0A7C8N900</accession>
<dbReference type="InterPro" id="IPR004827">
    <property type="entry name" value="bZIP"/>
</dbReference>
<dbReference type="AlphaFoldDB" id="A0A7C8N900"/>
<dbReference type="Proteomes" id="UP000475325">
    <property type="component" value="Unassembled WGS sequence"/>
</dbReference>
<protein>
    <recommendedName>
        <fullName evidence="1">BZIP domain-containing protein</fullName>
    </recommendedName>
</protein>
<evidence type="ECO:0000313" key="2">
    <source>
        <dbReference type="EMBL" id="KAF3091316.1"/>
    </source>
</evidence>
<dbReference type="PROSITE" id="PS00036">
    <property type="entry name" value="BZIP_BASIC"/>
    <property type="match status" value="1"/>
</dbReference>
<proteinExistence type="predicted"/>
<dbReference type="GO" id="GO:0003700">
    <property type="term" value="F:DNA-binding transcription factor activity"/>
    <property type="evidence" value="ECO:0007669"/>
    <property type="project" value="InterPro"/>
</dbReference>